<dbReference type="PANTHER" id="PTHR13720:SF22">
    <property type="entry name" value="ECHINODERM MICROTUBULE-ASSOCIATED PROTEIN-LIKE 1"/>
    <property type="match status" value="1"/>
</dbReference>
<dbReference type="SUPFAM" id="SSF50978">
    <property type="entry name" value="WD40 repeat-like"/>
    <property type="match status" value="2"/>
</dbReference>
<keyword evidence="7" id="KW-0206">Cytoskeleton</keyword>
<keyword evidence="5" id="KW-0493">Microtubule</keyword>
<sequence>MAWMAAFLPRYPPHSPPHALPPPPTTPPTHKDSFERRCTIQVPATLLVLLAPVVVTKAGGRLAHRSARCPQRCRRRRRRRSLSAISGGDRSRPPVGGFLGFSWNKGKGQAIVAGGEDGSCVLTESDGADAPGDGDPDLVALGNRFLSTDGMANSTDGDGAGPTGNAGGGAQRSVSLAETTASLSLGSVSDYHPLHHHHHQQQQHGGAGGADALHRLAALERRARAQDDEITVLKAALADVIRRLSAAEEQQQQQQPGTTTPTRGSRPSLSSHPSRSSLLSDGPPLTPRKPNSGYAPLSTPSPRPTENCTLRREARLNRSRSVTENSASKRKQLDKPKPEYCSDKRRVTYSPEEGYVKMFVRGRPVTMYLPSHLKDDYSLSQKVALPPDKLKLEWVYGYRGQDCRCNIHLLPTGEMVYFVASVVVLYNVQEGTQRHYLGHNTDVKCIAIHPDKVTVATGQMAGVTKEGKPFAPNVRIWDSVTLNSLHVIGTGSFVRSVNCLSFSKANGGLHLMVVDDANEHVMSIWNWQKEDKFMEIKCAGDPVFAAEFHPTESNSIITCGKGHMYFWSMESGMLTKKLGLFEKHEKPKALLCLTFNESGDAVTGDSSGNILVWGKGTNKISHVISGAHESGILSLCLLRDGTLVSGGGKDRRIVAWDSAYRKRREMEVPEAYGPVRTVAEGKEEAILVGTTKNFILSCSLDGEVNPIIQGHTDELWGLECHPSRDRFFTCSYDKRVSMWDVHSHRLIWSKSVEEAAQSADFHPTGTVVAVGMQKGKWAVLDAETSDLVTLHTDGAELLSVMRYSPDGSMLAIGSHENFIFLHAVSEDGRRYTRLGKCTGHSSFITHLDWSVDGEFLVSNSGDYEILYWNRNCRQQLMADTIRDIEWATYTCVLGFHIYGVWPDGSDGTDINAVCRAHNRAVVAVADDFGKVHIFVYPCSQPKVPSRIYSGHSSHVTNVAFLHDDSYLLSTGGSDTSVMQWKVC</sequence>
<dbReference type="InterPro" id="IPR055439">
    <property type="entry name" value="Beta-prop_EML_1st"/>
</dbReference>
<dbReference type="Pfam" id="PF03451">
    <property type="entry name" value="HELP"/>
    <property type="match status" value="1"/>
</dbReference>
<protein>
    <submittedName>
        <fullName evidence="13">Echinoderm microtubule-associated protein-like 2 isoform X1</fullName>
    </submittedName>
</protein>
<dbReference type="GO" id="GO:0000226">
    <property type="term" value="P:microtubule cytoskeleton organization"/>
    <property type="evidence" value="ECO:0007669"/>
    <property type="project" value="TreeGrafter"/>
</dbReference>
<feature type="repeat" description="WD" evidence="8">
    <location>
        <begin position="948"/>
        <end position="983"/>
    </location>
</feature>
<dbReference type="InterPro" id="IPR001680">
    <property type="entry name" value="WD40_rpt"/>
</dbReference>
<dbReference type="GO" id="GO:0072686">
    <property type="term" value="C:mitotic spindle"/>
    <property type="evidence" value="ECO:0007669"/>
    <property type="project" value="TreeGrafter"/>
</dbReference>
<comment type="similarity">
    <text evidence="2">Belongs to the WD repeat EMAP family.</text>
</comment>
<evidence type="ECO:0000313" key="12">
    <source>
        <dbReference type="Proteomes" id="UP001318040"/>
    </source>
</evidence>
<dbReference type="InterPro" id="IPR036322">
    <property type="entry name" value="WD40_repeat_dom_sf"/>
</dbReference>
<dbReference type="Pfam" id="PF23409">
    <property type="entry name" value="Beta-prop_EML"/>
    <property type="match status" value="1"/>
</dbReference>
<evidence type="ECO:0000256" key="3">
    <source>
        <dbReference type="ARBA" id="ARBA00022490"/>
    </source>
</evidence>
<feature type="repeat" description="WD" evidence="8">
    <location>
        <begin position="708"/>
        <end position="749"/>
    </location>
</feature>
<feature type="compositionally biased region" description="Basic residues" evidence="9">
    <location>
        <begin position="64"/>
        <end position="81"/>
    </location>
</feature>
<keyword evidence="4 8" id="KW-0853">WD repeat</keyword>
<name>A0AAJ7T602_PETMA</name>
<feature type="repeat" description="WD" evidence="8">
    <location>
        <begin position="837"/>
        <end position="878"/>
    </location>
</feature>
<evidence type="ECO:0000256" key="5">
    <source>
        <dbReference type="ARBA" id="ARBA00022701"/>
    </source>
</evidence>
<dbReference type="AlphaFoldDB" id="A0AAJ7T602"/>
<dbReference type="Proteomes" id="UP001318040">
    <property type="component" value="Chromosome 17"/>
</dbReference>
<dbReference type="InterPro" id="IPR005108">
    <property type="entry name" value="HELP"/>
</dbReference>
<keyword evidence="3" id="KW-0963">Cytoplasm</keyword>
<dbReference type="InterPro" id="IPR011047">
    <property type="entry name" value="Quinoprotein_ADH-like_sf"/>
</dbReference>
<dbReference type="FunFam" id="2.130.10.10:FF:000005">
    <property type="entry name" value="Putative echinoderm microtubule-associated protein-like 1"/>
    <property type="match status" value="1"/>
</dbReference>
<feature type="compositionally biased region" description="Gly residues" evidence="9">
    <location>
        <begin position="158"/>
        <end position="170"/>
    </location>
</feature>
<feature type="repeat" description="WD" evidence="8">
    <location>
        <begin position="625"/>
        <end position="657"/>
    </location>
</feature>
<dbReference type="GO" id="GO:0008017">
    <property type="term" value="F:microtubule binding"/>
    <property type="evidence" value="ECO:0007669"/>
    <property type="project" value="TreeGrafter"/>
</dbReference>
<keyword evidence="12" id="KW-1185">Reference proteome</keyword>
<dbReference type="PROSITE" id="PS50082">
    <property type="entry name" value="WD_REPEATS_2"/>
    <property type="match status" value="4"/>
</dbReference>
<evidence type="ECO:0000256" key="9">
    <source>
        <dbReference type="SAM" id="MobiDB-lite"/>
    </source>
</evidence>
<feature type="region of interest" description="Disordered" evidence="9">
    <location>
        <begin position="64"/>
        <end position="91"/>
    </location>
</feature>
<evidence type="ECO:0000259" key="10">
    <source>
        <dbReference type="Pfam" id="PF23409"/>
    </source>
</evidence>
<feature type="region of interest" description="Disordered" evidence="9">
    <location>
        <begin position="122"/>
        <end position="141"/>
    </location>
</feature>
<evidence type="ECO:0000313" key="13">
    <source>
        <dbReference type="RefSeq" id="XP_032811870.1"/>
    </source>
</evidence>
<evidence type="ECO:0000256" key="7">
    <source>
        <dbReference type="ARBA" id="ARBA00023212"/>
    </source>
</evidence>
<dbReference type="SMART" id="SM00320">
    <property type="entry name" value="WD40"/>
    <property type="match status" value="9"/>
</dbReference>
<dbReference type="PROSITE" id="PS50294">
    <property type="entry name" value="WD_REPEATS_REGION"/>
    <property type="match status" value="3"/>
</dbReference>
<feature type="compositionally biased region" description="Low complexity" evidence="9">
    <location>
        <begin position="247"/>
        <end position="280"/>
    </location>
</feature>
<feature type="domain" description="EML-like second beta-propeller" evidence="11">
    <location>
        <begin position="715"/>
        <end position="982"/>
    </location>
</feature>
<evidence type="ECO:0000256" key="4">
    <source>
        <dbReference type="ARBA" id="ARBA00022574"/>
    </source>
</evidence>
<organism evidence="12 13">
    <name type="scientific">Petromyzon marinus</name>
    <name type="common">Sea lamprey</name>
    <dbReference type="NCBI Taxonomy" id="7757"/>
    <lineage>
        <taxon>Eukaryota</taxon>
        <taxon>Metazoa</taxon>
        <taxon>Chordata</taxon>
        <taxon>Craniata</taxon>
        <taxon>Vertebrata</taxon>
        <taxon>Cyclostomata</taxon>
        <taxon>Hyperoartia</taxon>
        <taxon>Petromyzontiformes</taxon>
        <taxon>Petromyzontidae</taxon>
        <taxon>Petromyzon</taxon>
    </lineage>
</organism>
<comment type="subcellular location">
    <subcellularLocation>
        <location evidence="1">Cytoplasm</location>
        <location evidence="1">Cytoskeleton</location>
    </subcellularLocation>
</comment>
<dbReference type="KEGG" id="pmrn:116943267"/>
<reference evidence="13" key="1">
    <citation type="submission" date="2025-08" db="UniProtKB">
        <authorList>
            <consortium name="RefSeq"/>
        </authorList>
    </citation>
    <scope>IDENTIFICATION</scope>
    <source>
        <tissue evidence="13">Sperm</tissue>
    </source>
</reference>
<feature type="domain" description="EML-like first beta-propeller" evidence="10">
    <location>
        <begin position="432"/>
        <end position="697"/>
    </location>
</feature>
<feature type="region of interest" description="Disordered" evidence="9">
    <location>
        <begin position="246"/>
        <end position="345"/>
    </location>
</feature>
<evidence type="ECO:0000256" key="8">
    <source>
        <dbReference type="PROSITE-ProRule" id="PRU00221"/>
    </source>
</evidence>
<evidence type="ECO:0000256" key="6">
    <source>
        <dbReference type="ARBA" id="ARBA00022737"/>
    </source>
</evidence>
<evidence type="ECO:0000256" key="1">
    <source>
        <dbReference type="ARBA" id="ARBA00004245"/>
    </source>
</evidence>
<feature type="region of interest" description="Disordered" evidence="9">
    <location>
        <begin position="13"/>
        <end position="32"/>
    </location>
</feature>
<accession>A0AAJ7T602</accession>
<keyword evidence="6" id="KW-0677">Repeat</keyword>
<gene>
    <name evidence="13" type="primary">LOC116943267</name>
</gene>
<dbReference type="RefSeq" id="XP_032811870.1">
    <property type="nucleotide sequence ID" value="XM_032955979.1"/>
</dbReference>
<dbReference type="Gene3D" id="2.130.10.10">
    <property type="entry name" value="YVTN repeat-like/Quinoprotein amine dehydrogenase"/>
    <property type="match status" value="2"/>
</dbReference>
<dbReference type="PANTHER" id="PTHR13720">
    <property type="entry name" value="WD-40 REPEAT PROTEIN"/>
    <property type="match status" value="1"/>
</dbReference>
<proteinExistence type="inferred from homology"/>
<dbReference type="InterPro" id="IPR015943">
    <property type="entry name" value="WD40/YVTN_repeat-like_dom_sf"/>
</dbReference>
<feature type="region of interest" description="Disordered" evidence="9">
    <location>
        <begin position="149"/>
        <end position="175"/>
    </location>
</feature>
<dbReference type="InterPro" id="IPR055442">
    <property type="entry name" value="Beta-prop_EML-like_2nd"/>
</dbReference>
<evidence type="ECO:0000256" key="2">
    <source>
        <dbReference type="ARBA" id="ARBA00006489"/>
    </source>
</evidence>
<dbReference type="SUPFAM" id="SSF50998">
    <property type="entry name" value="Quinoprotein alcohol dehydrogenase-like"/>
    <property type="match status" value="1"/>
</dbReference>
<dbReference type="GO" id="GO:0005874">
    <property type="term" value="C:microtubule"/>
    <property type="evidence" value="ECO:0007669"/>
    <property type="project" value="UniProtKB-KW"/>
</dbReference>
<dbReference type="InterPro" id="IPR050630">
    <property type="entry name" value="WD_repeat_EMAP"/>
</dbReference>
<feature type="compositionally biased region" description="Pro residues" evidence="9">
    <location>
        <begin position="13"/>
        <end position="27"/>
    </location>
</feature>
<feature type="compositionally biased region" description="Polar residues" evidence="9">
    <location>
        <begin position="298"/>
        <end position="308"/>
    </location>
</feature>
<feature type="region of interest" description="Disordered" evidence="9">
    <location>
        <begin position="188"/>
        <end position="209"/>
    </location>
</feature>
<dbReference type="Pfam" id="PF23414">
    <property type="entry name" value="Beta-prop_EML_2"/>
    <property type="match status" value="1"/>
</dbReference>
<evidence type="ECO:0000259" key="11">
    <source>
        <dbReference type="Pfam" id="PF23414"/>
    </source>
</evidence>
<feature type="compositionally biased region" description="Basic and acidic residues" evidence="9">
    <location>
        <begin position="331"/>
        <end position="345"/>
    </location>
</feature>